<proteinExistence type="predicted"/>
<dbReference type="AlphaFoldDB" id="A0AAE3QGR1"/>
<comment type="subcellular location">
    <subcellularLocation>
        <location evidence="1">Cell envelope</location>
    </subcellularLocation>
</comment>
<feature type="domain" description="Imelysin-like" evidence="4">
    <location>
        <begin position="50"/>
        <end position="347"/>
    </location>
</feature>
<dbReference type="Pfam" id="PF09375">
    <property type="entry name" value="Peptidase_M75"/>
    <property type="match status" value="1"/>
</dbReference>
<dbReference type="InterPro" id="IPR018976">
    <property type="entry name" value="Imelysin-like"/>
</dbReference>
<accession>A0AAE3QGR1</accession>
<dbReference type="InterPro" id="IPR038352">
    <property type="entry name" value="Imelysin_sf"/>
</dbReference>
<name>A0AAE3QGR1_9HYPH</name>
<reference evidence="5" key="1">
    <citation type="submission" date="2022-03" db="EMBL/GenBank/DDBJ databases">
        <title>Fererhizobium litorale gen. nov., sp. nov., isolated from sandy sediments of the Sea of Japan seashore.</title>
        <authorList>
            <person name="Romanenko L."/>
            <person name="Kurilenko V."/>
            <person name="Otstavnykh N."/>
            <person name="Svetashev V."/>
            <person name="Tekutyeva L."/>
            <person name="Isaeva M."/>
            <person name="Mikhailov V."/>
        </authorList>
    </citation>
    <scope>NUCLEOTIDE SEQUENCE</scope>
    <source>
        <strain evidence="5">KMM 9576</strain>
    </source>
</reference>
<dbReference type="Proteomes" id="UP001161580">
    <property type="component" value="Unassembled WGS sequence"/>
</dbReference>
<comment type="caution">
    <text evidence="5">The sequence shown here is derived from an EMBL/GenBank/DDBJ whole genome shotgun (WGS) entry which is preliminary data.</text>
</comment>
<keyword evidence="2 3" id="KW-0732">Signal</keyword>
<dbReference type="GO" id="GO:0030313">
    <property type="term" value="C:cell envelope"/>
    <property type="evidence" value="ECO:0007669"/>
    <property type="project" value="UniProtKB-SubCell"/>
</dbReference>
<evidence type="ECO:0000259" key="4">
    <source>
        <dbReference type="Pfam" id="PF09375"/>
    </source>
</evidence>
<dbReference type="Gene3D" id="1.20.1420.20">
    <property type="entry name" value="M75 peptidase, HXXE motif"/>
    <property type="match status" value="1"/>
</dbReference>
<evidence type="ECO:0000256" key="2">
    <source>
        <dbReference type="ARBA" id="ARBA00022729"/>
    </source>
</evidence>
<dbReference type="InterPro" id="IPR034984">
    <property type="entry name" value="Imelysin-like_IPPA"/>
</dbReference>
<feature type="signal peptide" evidence="3">
    <location>
        <begin position="1"/>
        <end position="22"/>
    </location>
</feature>
<organism evidence="5 6">
    <name type="scientific">Ferirhizobium litorale</name>
    <dbReference type="NCBI Taxonomy" id="2927786"/>
    <lineage>
        <taxon>Bacteria</taxon>
        <taxon>Pseudomonadati</taxon>
        <taxon>Pseudomonadota</taxon>
        <taxon>Alphaproteobacteria</taxon>
        <taxon>Hyphomicrobiales</taxon>
        <taxon>Rhizobiaceae</taxon>
        <taxon>Ferirhizobium</taxon>
    </lineage>
</organism>
<feature type="chain" id="PRO_5042203196" description="Imelysin-like domain-containing protein" evidence="3">
    <location>
        <begin position="23"/>
        <end position="370"/>
    </location>
</feature>
<evidence type="ECO:0000313" key="6">
    <source>
        <dbReference type="Proteomes" id="UP001161580"/>
    </source>
</evidence>
<gene>
    <name evidence="5" type="ORF">MRS75_22830</name>
</gene>
<dbReference type="EMBL" id="JALDYZ010000020">
    <property type="protein sequence ID" value="MDI7924895.1"/>
    <property type="molecule type" value="Genomic_DNA"/>
</dbReference>
<evidence type="ECO:0000313" key="5">
    <source>
        <dbReference type="EMBL" id="MDI7924895.1"/>
    </source>
</evidence>
<dbReference type="CDD" id="cd14659">
    <property type="entry name" value="Imelysin-like_IPPA"/>
    <property type="match status" value="1"/>
</dbReference>
<keyword evidence="6" id="KW-1185">Reference proteome</keyword>
<sequence length="370" mass="40306">MRMLHYVIFSLALLPVALPALAQEGNPPPPGTVDEKLVPAIMEKAVDEVIRPGYREFHASAGRLVSAMNALCKTPSADSLVGAKSAFDDTVRSWSHIEIVRIGPVLEGNRLERILFYPDRKSTGLKQVQAVLATRDEQDVSSDGFAERSVAVQGLGALEYVLSGTGAEDLTSEPMSFRCRYGAAVAGNIQNVAGELVAAWDAPDGVQAAWKHPGPDNPEFRDGKEAITALLGILVHGVEMVRDQRIETFYRSGQSNPRPKSAIYWRSGNTWSSIAGNLQGLQTLWKRSDMASLLDPDWRSVAGSVDFVMKSLDRVAPTIDPDIDEAVANEKERGKIDFLLVDTRDLIYRLNDQYGAAIGLGAGFYFSDGD</sequence>
<protein>
    <recommendedName>
        <fullName evidence="4">Imelysin-like domain-containing protein</fullName>
    </recommendedName>
</protein>
<evidence type="ECO:0000256" key="3">
    <source>
        <dbReference type="SAM" id="SignalP"/>
    </source>
</evidence>
<evidence type="ECO:0000256" key="1">
    <source>
        <dbReference type="ARBA" id="ARBA00004196"/>
    </source>
</evidence>
<dbReference type="RefSeq" id="WP_311788893.1">
    <property type="nucleotide sequence ID" value="NZ_JALDYY010000020.1"/>
</dbReference>